<sequence length="150" mass="16437">MSTDEIRAIELLNRVTYGRVAASMRAMPFVAPARHVVADGRVLLRMHERLGYHRVCDGGVVAYGADNFGSGTEHVWSVQFSGTARVVEPTAAERAAFGPEPERVDGEPFVPVYLRIEPQFVTVHALDYASEAVGVPTAARSVRRRLHHAA</sequence>
<evidence type="ECO:0000313" key="2">
    <source>
        <dbReference type="EMBL" id="QEV33690.1"/>
    </source>
</evidence>
<dbReference type="RefSeq" id="WP_152370424.1">
    <property type="nucleotide sequence ID" value="NZ_BMSJ01000007.1"/>
</dbReference>
<protein>
    <submittedName>
        <fullName evidence="2">Pyridoxamine 5'-phosphate oxidase family protein</fullName>
    </submittedName>
</protein>
<dbReference type="Gene3D" id="2.30.110.10">
    <property type="entry name" value="Electron Transport, Fmn-binding Protein, Chain A"/>
    <property type="match status" value="1"/>
</dbReference>
<dbReference type="SUPFAM" id="SSF50475">
    <property type="entry name" value="FMN-binding split barrel"/>
    <property type="match status" value="1"/>
</dbReference>
<dbReference type="InterPro" id="IPR012349">
    <property type="entry name" value="Split_barrel_FMN-bd"/>
</dbReference>
<evidence type="ECO:0000313" key="1">
    <source>
        <dbReference type="EMBL" id="GGR32386.1"/>
    </source>
</evidence>
<dbReference type="EMBL" id="CP023693">
    <property type="protein sequence ID" value="QEV33690.1"/>
    <property type="molecule type" value="Genomic_DNA"/>
</dbReference>
<dbReference type="EMBL" id="BMSJ01000007">
    <property type="protein sequence ID" value="GGR32386.1"/>
    <property type="molecule type" value="Genomic_DNA"/>
</dbReference>
<dbReference type="Proteomes" id="UP000326029">
    <property type="component" value="Chromosome"/>
</dbReference>
<dbReference type="Proteomes" id="UP000642014">
    <property type="component" value="Unassembled WGS sequence"/>
</dbReference>
<dbReference type="GeneID" id="95455500"/>
<reference evidence="1 4" key="1">
    <citation type="journal article" date="2014" name="Int. J. Syst. Evol. Microbiol.">
        <title>Complete genome sequence of Corynebacterium casei LMG S-19264T (=DSM 44701T), isolated from a smear-ripened cheese.</title>
        <authorList>
            <consortium name="US DOE Joint Genome Institute (JGI-PGF)"/>
            <person name="Walter F."/>
            <person name="Albersmeier A."/>
            <person name="Kalinowski J."/>
            <person name="Ruckert C."/>
        </authorList>
    </citation>
    <scope>NUCLEOTIDE SEQUENCE [LARGE SCALE GENOMIC DNA]</scope>
    <source>
        <strain evidence="1 4">JCM 4205</strain>
    </source>
</reference>
<gene>
    <name evidence="2" type="ORF">CP977_17190</name>
    <name evidence="1" type="ORF">GCM10010497_38660</name>
</gene>
<dbReference type="AlphaFoldDB" id="A0AAV4KMD7"/>
<name>A0AAV4KMD7_9ACTN</name>
<evidence type="ECO:0000313" key="3">
    <source>
        <dbReference type="Proteomes" id="UP000326029"/>
    </source>
</evidence>
<accession>A0AAV4KMD7</accession>
<dbReference type="Pfam" id="PF12900">
    <property type="entry name" value="Pyridox_ox_2"/>
    <property type="match status" value="1"/>
</dbReference>
<organism evidence="1 4">
    <name type="scientific">Streptomyces cinereoruber</name>
    <dbReference type="NCBI Taxonomy" id="67260"/>
    <lineage>
        <taxon>Bacteria</taxon>
        <taxon>Bacillati</taxon>
        <taxon>Actinomycetota</taxon>
        <taxon>Actinomycetes</taxon>
        <taxon>Kitasatosporales</taxon>
        <taxon>Streptomycetaceae</taxon>
        <taxon>Streptomyces</taxon>
    </lineage>
</organism>
<evidence type="ECO:0000313" key="4">
    <source>
        <dbReference type="Proteomes" id="UP000642014"/>
    </source>
</evidence>
<reference evidence="2 3" key="2">
    <citation type="submission" date="2017-09" db="EMBL/GenBank/DDBJ databases">
        <authorList>
            <person name="Lee N."/>
            <person name="Cho B.-K."/>
        </authorList>
    </citation>
    <scope>NUCLEOTIDE SEQUENCE [LARGE SCALE GENOMIC DNA]</scope>
    <source>
        <strain evidence="2 3">ATCC 19740</strain>
    </source>
</reference>
<dbReference type="InterPro" id="IPR024747">
    <property type="entry name" value="Pyridox_Oxase-rel"/>
</dbReference>
<reference evidence="1" key="3">
    <citation type="submission" date="2023-08" db="EMBL/GenBank/DDBJ databases">
        <authorList>
            <person name="Sun Q."/>
            <person name="Ohkuma M."/>
        </authorList>
    </citation>
    <scope>NUCLEOTIDE SEQUENCE</scope>
    <source>
        <strain evidence="1">JCM 4205</strain>
    </source>
</reference>
<keyword evidence="3" id="KW-1185">Reference proteome</keyword>
<proteinExistence type="predicted"/>